<accession>A0A9C7PWK3</accession>
<dbReference type="EMBL" id="BQMJ01000016">
    <property type="protein sequence ID" value="GJQ10547.1"/>
    <property type="molecule type" value="Genomic_DNA"/>
</dbReference>
<evidence type="ECO:0000313" key="3">
    <source>
        <dbReference type="Proteomes" id="UP001061958"/>
    </source>
</evidence>
<keyword evidence="3" id="KW-1185">Reference proteome</keyword>
<reference evidence="2" key="1">
    <citation type="journal article" date="2022" name="Proc. Natl. Acad. Sci. U.S.A.">
        <title>Life cycle and functional genomics of the unicellular red alga Galdieria for elucidating algal and plant evolution and industrial use.</title>
        <authorList>
            <person name="Hirooka S."/>
            <person name="Itabashi T."/>
            <person name="Ichinose T.M."/>
            <person name="Onuma R."/>
            <person name="Fujiwara T."/>
            <person name="Yamashita S."/>
            <person name="Jong L.W."/>
            <person name="Tomita R."/>
            <person name="Iwane A.H."/>
            <person name="Miyagishima S.Y."/>
        </authorList>
    </citation>
    <scope>NUCLEOTIDE SEQUENCE</scope>
    <source>
        <strain evidence="2">NBRC 102759</strain>
    </source>
</reference>
<dbReference type="PANTHER" id="PTHR21530">
    <property type="entry name" value="PHEROMONE SHUTDOWN PROTEIN"/>
    <property type="match status" value="1"/>
</dbReference>
<proteinExistence type="predicted"/>
<evidence type="ECO:0008006" key="4">
    <source>
        <dbReference type="Google" id="ProtNLM"/>
    </source>
</evidence>
<comment type="caution">
    <text evidence="2">The sequence shown here is derived from an EMBL/GenBank/DDBJ whole genome shotgun (WGS) entry which is preliminary data.</text>
</comment>
<dbReference type="InterPro" id="IPR046345">
    <property type="entry name" value="TraB_PrgY-like"/>
</dbReference>
<gene>
    <name evidence="1" type="ORF">GpartN1_g2338.t1</name>
    <name evidence="2" type="ORF">GpartN1_g2832.t1</name>
</gene>
<dbReference type="AlphaFoldDB" id="A0A9C7PWK3"/>
<dbReference type="EMBL" id="BQMJ01000020">
    <property type="protein sequence ID" value="GJQ11041.1"/>
    <property type="molecule type" value="Genomic_DNA"/>
</dbReference>
<protein>
    <recommendedName>
        <fullName evidence="4">TraB family protein</fullName>
    </recommendedName>
</protein>
<dbReference type="PANTHER" id="PTHR21530:SF7">
    <property type="entry name" value="TRAB DOMAIN-CONTAINING PROTEIN"/>
    <property type="match status" value="1"/>
</dbReference>
<dbReference type="InterPro" id="IPR002816">
    <property type="entry name" value="TraB/PrgY/GumN_fam"/>
</dbReference>
<dbReference type="CDD" id="cd14726">
    <property type="entry name" value="TraB_PrgY-like"/>
    <property type="match status" value="1"/>
</dbReference>
<evidence type="ECO:0000313" key="2">
    <source>
        <dbReference type="EMBL" id="GJQ11041.1"/>
    </source>
</evidence>
<sequence length="323" mass="37016">MTCFLCPFVRRTSCFTILLPRQLGVAKRNLVPQRYFGERTLTCVVRPKYPTSHRVYTLSFYRHKSESVEPSLTTFPNPIILQNGDKTIHLLGTAHVSETSADEVRKLIKRVRPQQVVVELDADRARKLRESPSEERSFPEIFKMFLEKEVPVSARLFELSIRTTYSLLRRAGFVPGLEFLAAVDEAQRIQAQVVYGDRHFKDTVKRVGKGLEGKPLSLIRQLFHVDASEVEHIFRDSGGLQGSVEKLLDRRNVQLLVQFMRRAVPPLAHVLLDERDLYLLRALKSQPGPQVVGVVGMAHLEGIESNWHLDLETIQRKIDEIEK</sequence>
<organism evidence="2 3">
    <name type="scientific">Galdieria partita</name>
    <dbReference type="NCBI Taxonomy" id="83374"/>
    <lineage>
        <taxon>Eukaryota</taxon>
        <taxon>Rhodophyta</taxon>
        <taxon>Bangiophyceae</taxon>
        <taxon>Galdieriales</taxon>
        <taxon>Galdieriaceae</taxon>
        <taxon>Galdieria</taxon>
    </lineage>
</organism>
<dbReference type="OrthoDB" id="3408at2759"/>
<evidence type="ECO:0000313" key="1">
    <source>
        <dbReference type="EMBL" id="GJQ10547.1"/>
    </source>
</evidence>
<name>A0A9C7PWK3_9RHOD</name>
<reference evidence="2" key="2">
    <citation type="submission" date="2022-01" db="EMBL/GenBank/DDBJ databases">
        <authorList>
            <person name="Hirooka S."/>
            <person name="Miyagishima S.Y."/>
        </authorList>
    </citation>
    <scope>NUCLEOTIDE SEQUENCE</scope>
    <source>
        <strain evidence="2">NBRC 102759</strain>
    </source>
</reference>
<dbReference type="Proteomes" id="UP001061958">
    <property type="component" value="Unassembled WGS sequence"/>
</dbReference>
<dbReference type="Pfam" id="PF01963">
    <property type="entry name" value="TraB_PrgY_gumN"/>
    <property type="match status" value="1"/>
</dbReference>